<evidence type="ECO:0000256" key="5">
    <source>
        <dbReference type="ARBA" id="ARBA00022927"/>
    </source>
</evidence>
<evidence type="ECO:0000256" key="3">
    <source>
        <dbReference type="ARBA" id="ARBA00020983"/>
    </source>
</evidence>
<evidence type="ECO:0000313" key="10">
    <source>
        <dbReference type="Proteomes" id="UP000277204"/>
    </source>
</evidence>
<sequence>MDEINISLLDISTNDNKELPVMWIRQLISKLNISPDIRNEPLFEKAVNELASSNLENLSSSVYQLRTIRDVLKNKIKSLAAENYHIFIDTKDASQNILEKTSEMSTANQAFLSQITDFTQCCSDILLKTRSIEASLKKNRSALENHTQVDFSSFLLSLIIKLLEIIELPQLMQTCVHNGHYDDAISIFAYTKTLFSKYGSRYSVLRMIYSQVSAVASQFVHQLYNQLRSPLSLSSCIKLSHTHSSPIGFMILIRTGLLSEQELRLKFLQTRTNCLKSQINSSLLACTPKELVGVDKREKLSGFLPFKESHDKSYWVATRRIEVTRVHLFDIVTQYRAVFPDEDSILPQGLKIQGKSLLSKYSGNPIYSINLLKGSKDMDYYESSPNLLHAWLVNQVAEFLNNLCSDLQTMMYQPKCTPQELTDRLLRATATDSNNYKNKPLGNICLETLFTQVQSLISQSMYFGRSFHRIGCDFRPHLANLFCYQIESFIKNYIDSIVSEFKFALANFIWRIPSDESVQINGTTHEEVNNSELNSFTKLTNILLEFPPLILLYNHFVELFHGLNICCPTGLKNRIIIIVSNGLHACSLSITEIYDQLKEQQIDNWLNNDVYYLANAFCTSLTYCILANLINYLFVEEIDNNVQIPNSNNNNNNNNNPMLLHRPLLSSLCQIICKPIYIKWSNLQPSISSMEFVLLNNNSDHNLNHISLTNNEKETIDSVVNNTSKIETMSLSEQISVNDISDNHIKIDTINS</sequence>
<dbReference type="EMBL" id="UZAI01001232">
    <property type="protein sequence ID" value="VDO59784.1"/>
    <property type="molecule type" value="Genomic_DNA"/>
</dbReference>
<evidence type="ECO:0000256" key="8">
    <source>
        <dbReference type="ARBA" id="ARBA00031347"/>
    </source>
</evidence>
<dbReference type="GO" id="GO:0015031">
    <property type="term" value="P:protein transport"/>
    <property type="evidence" value="ECO:0007669"/>
    <property type="project" value="UniProtKB-KW"/>
</dbReference>
<evidence type="ECO:0000256" key="7">
    <source>
        <dbReference type="ARBA" id="ARBA00023136"/>
    </source>
</evidence>
<dbReference type="PANTHER" id="PTHR21311:SF0">
    <property type="entry name" value="CONSERVED OLIGOMERIC GOLGI COMPLEX SUBUNIT 8"/>
    <property type="match status" value="1"/>
</dbReference>
<keyword evidence="6" id="KW-0333">Golgi apparatus</keyword>
<keyword evidence="10" id="KW-1185">Reference proteome</keyword>
<dbReference type="SUPFAM" id="SSF74788">
    <property type="entry name" value="Cullin repeat-like"/>
    <property type="match status" value="1"/>
</dbReference>
<gene>
    <name evidence="9" type="ORF">SMRZ_LOCUS4031</name>
</gene>
<dbReference type="AlphaFoldDB" id="A0A183LJQ6"/>
<name>A0A183LJQ6_9TREM</name>
<reference evidence="9 10" key="1">
    <citation type="submission" date="2018-11" db="EMBL/GenBank/DDBJ databases">
        <authorList>
            <consortium name="Pathogen Informatics"/>
        </authorList>
    </citation>
    <scope>NUCLEOTIDE SEQUENCE [LARGE SCALE GENOMIC DNA]</scope>
    <source>
        <strain evidence="9 10">Zambia</strain>
    </source>
</reference>
<keyword evidence="4" id="KW-0813">Transport</keyword>
<evidence type="ECO:0000256" key="2">
    <source>
        <dbReference type="ARBA" id="ARBA00006419"/>
    </source>
</evidence>
<dbReference type="Proteomes" id="UP000277204">
    <property type="component" value="Unassembled WGS sequence"/>
</dbReference>
<dbReference type="GO" id="GO:0000139">
    <property type="term" value="C:Golgi membrane"/>
    <property type="evidence" value="ECO:0007669"/>
    <property type="project" value="UniProtKB-SubCell"/>
</dbReference>
<evidence type="ECO:0000256" key="6">
    <source>
        <dbReference type="ARBA" id="ARBA00023034"/>
    </source>
</evidence>
<evidence type="ECO:0000256" key="1">
    <source>
        <dbReference type="ARBA" id="ARBA00004395"/>
    </source>
</evidence>
<organism evidence="9 10">
    <name type="scientific">Schistosoma margrebowiei</name>
    <dbReference type="NCBI Taxonomy" id="48269"/>
    <lineage>
        <taxon>Eukaryota</taxon>
        <taxon>Metazoa</taxon>
        <taxon>Spiralia</taxon>
        <taxon>Lophotrochozoa</taxon>
        <taxon>Platyhelminthes</taxon>
        <taxon>Trematoda</taxon>
        <taxon>Digenea</taxon>
        <taxon>Strigeidida</taxon>
        <taxon>Schistosomatoidea</taxon>
        <taxon>Schistosomatidae</taxon>
        <taxon>Schistosoma</taxon>
    </lineage>
</organism>
<evidence type="ECO:0000313" key="9">
    <source>
        <dbReference type="EMBL" id="VDO59784.1"/>
    </source>
</evidence>
<dbReference type="Pfam" id="PF04124">
    <property type="entry name" value="Dor1"/>
    <property type="match status" value="2"/>
</dbReference>
<dbReference type="STRING" id="48269.A0A183LJQ6"/>
<dbReference type="InterPro" id="IPR007255">
    <property type="entry name" value="COG8"/>
</dbReference>
<evidence type="ECO:0000256" key="4">
    <source>
        <dbReference type="ARBA" id="ARBA00022448"/>
    </source>
</evidence>
<dbReference type="PANTHER" id="PTHR21311">
    <property type="entry name" value="CONSERVED OLIGOMERIC GOLGI COMPLEX COMPONENT 8"/>
    <property type="match status" value="1"/>
</dbReference>
<keyword evidence="7" id="KW-0472">Membrane</keyword>
<dbReference type="InterPro" id="IPR016159">
    <property type="entry name" value="Cullin_repeat-like_dom_sf"/>
</dbReference>
<accession>A0A183LJQ6</accession>
<dbReference type="GO" id="GO:0006891">
    <property type="term" value="P:intra-Golgi vesicle-mediated transport"/>
    <property type="evidence" value="ECO:0007669"/>
    <property type="project" value="TreeGrafter"/>
</dbReference>
<proteinExistence type="inferred from homology"/>
<protein>
    <recommendedName>
        <fullName evidence="3">Conserved oligomeric Golgi complex subunit 8</fullName>
    </recommendedName>
    <alternativeName>
        <fullName evidence="8">Component of oligomeric Golgi complex 8</fullName>
    </alternativeName>
</protein>
<comment type="subcellular location">
    <subcellularLocation>
        <location evidence="1">Golgi apparatus membrane</location>
        <topology evidence="1">Peripheral membrane protein</topology>
    </subcellularLocation>
</comment>
<keyword evidence="5" id="KW-0653">Protein transport</keyword>
<comment type="similarity">
    <text evidence="2">Belongs to the COG8 family.</text>
</comment>
<dbReference type="GO" id="GO:0017119">
    <property type="term" value="C:Golgi transport complex"/>
    <property type="evidence" value="ECO:0007669"/>
    <property type="project" value="InterPro"/>
</dbReference>